<comment type="caution">
    <text evidence="1">The sequence shown here is derived from an EMBL/GenBank/DDBJ whole genome shotgun (WGS) entry which is preliminary data.</text>
</comment>
<accession>A0ACC1N5I6</accession>
<evidence type="ECO:0000313" key="2">
    <source>
        <dbReference type="Proteomes" id="UP001143910"/>
    </source>
</evidence>
<keyword evidence="2" id="KW-1185">Reference proteome</keyword>
<reference evidence="1" key="1">
    <citation type="submission" date="2022-08" db="EMBL/GenBank/DDBJ databases">
        <title>Genome Sequence of Lecanicillium fungicola.</title>
        <authorList>
            <person name="Buettner E."/>
        </authorList>
    </citation>
    <scope>NUCLEOTIDE SEQUENCE</scope>
    <source>
        <strain evidence="1">Babe33</strain>
    </source>
</reference>
<dbReference type="EMBL" id="JANJQO010000864">
    <property type="protein sequence ID" value="KAJ2974179.1"/>
    <property type="molecule type" value="Genomic_DNA"/>
</dbReference>
<evidence type="ECO:0000313" key="1">
    <source>
        <dbReference type="EMBL" id="KAJ2974179.1"/>
    </source>
</evidence>
<sequence>MKMQDIAGEASLDPKVNRSVEGAFQAYTVKDFLALDHPRANAGAEGTKPNGETVVVWGGSTSVGGNAIQLAVAAGYSVVTTASPRNFDYVKSLGASHVFDYRSRTVVAEIVALLQKKPVAGAIAVGNGSTEACIDVLSKTKSPGMVAQISFPWPDKVPSGGIRLFMSMLYLAWWNVAVAFKSKMTGVKANFVFGSSLFENEVSTAIYKDFLPEALQQSKYVAAPPPQVVGDGLENIQKALDLQMEGVSAKKIVVTL</sequence>
<protein>
    <submittedName>
        <fullName evidence="1">Uncharacterized protein</fullName>
    </submittedName>
</protein>
<dbReference type="Proteomes" id="UP001143910">
    <property type="component" value="Unassembled WGS sequence"/>
</dbReference>
<name>A0ACC1N5I6_9HYPO</name>
<proteinExistence type="predicted"/>
<gene>
    <name evidence="1" type="ORF">NQ176_g6194</name>
</gene>
<organism evidence="1 2">
    <name type="scientific">Zarea fungicola</name>
    <dbReference type="NCBI Taxonomy" id="93591"/>
    <lineage>
        <taxon>Eukaryota</taxon>
        <taxon>Fungi</taxon>
        <taxon>Dikarya</taxon>
        <taxon>Ascomycota</taxon>
        <taxon>Pezizomycotina</taxon>
        <taxon>Sordariomycetes</taxon>
        <taxon>Hypocreomycetidae</taxon>
        <taxon>Hypocreales</taxon>
        <taxon>Cordycipitaceae</taxon>
        <taxon>Zarea</taxon>
    </lineage>
</organism>